<sequence>MSSTQYFEKDWDPSKRKDGIVLEVPVDPSKMVAGSNAHGTYQKPVTIQIGRYPLNTRSKNPSTDDSHGGNGTVNNGGPATKSGGKDLLHDKPEPDPDQLSNNTNKNDKNPGPATTNNGPGNARDEMVFGAGGQATTIERGSQAHYVLIPQSRSNIVATGTKRKQGNAANAANKVSKNNTNSNPMALR</sequence>
<gene>
    <name evidence="2" type="ORF">V5O48_016799</name>
</gene>
<keyword evidence="3" id="KW-1185">Reference proteome</keyword>
<dbReference type="Proteomes" id="UP001465976">
    <property type="component" value="Unassembled WGS sequence"/>
</dbReference>
<feature type="region of interest" description="Disordered" evidence="1">
    <location>
        <begin position="161"/>
        <end position="187"/>
    </location>
</feature>
<feature type="compositionally biased region" description="Low complexity" evidence="1">
    <location>
        <begin position="166"/>
        <end position="187"/>
    </location>
</feature>
<feature type="region of interest" description="Disordered" evidence="1">
    <location>
        <begin position="1"/>
        <end position="20"/>
    </location>
</feature>
<comment type="caution">
    <text evidence="2">The sequence shown here is derived from an EMBL/GenBank/DDBJ whole genome shotgun (WGS) entry which is preliminary data.</text>
</comment>
<evidence type="ECO:0000313" key="3">
    <source>
        <dbReference type="Proteomes" id="UP001465976"/>
    </source>
</evidence>
<accession>A0ABR3EQZ7</accession>
<organism evidence="2 3">
    <name type="scientific">Marasmius crinis-equi</name>
    <dbReference type="NCBI Taxonomy" id="585013"/>
    <lineage>
        <taxon>Eukaryota</taxon>
        <taxon>Fungi</taxon>
        <taxon>Dikarya</taxon>
        <taxon>Basidiomycota</taxon>
        <taxon>Agaricomycotina</taxon>
        <taxon>Agaricomycetes</taxon>
        <taxon>Agaricomycetidae</taxon>
        <taxon>Agaricales</taxon>
        <taxon>Marasmiineae</taxon>
        <taxon>Marasmiaceae</taxon>
        <taxon>Marasmius</taxon>
    </lineage>
</organism>
<feature type="compositionally biased region" description="Basic and acidic residues" evidence="1">
    <location>
        <begin position="7"/>
        <end position="20"/>
    </location>
</feature>
<feature type="region of interest" description="Disordered" evidence="1">
    <location>
        <begin position="30"/>
        <end position="127"/>
    </location>
</feature>
<reference evidence="2 3" key="1">
    <citation type="submission" date="2024-02" db="EMBL/GenBank/DDBJ databases">
        <title>A draft genome for the cacao thread blight pathogen Marasmius crinis-equi.</title>
        <authorList>
            <person name="Cohen S.P."/>
            <person name="Baruah I.K."/>
            <person name="Amoako-Attah I."/>
            <person name="Bukari Y."/>
            <person name="Meinhardt L.W."/>
            <person name="Bailey B.A."/>
        </authorList>
    </citation>
    <scope>NUCLEOTIDE SEQUENCE [LARGE SCALE GENOMIC DNA]</scope>
    <source>
        <strain evidence="2 3">GH-76</strain>
    </source>
</reference>
<protein>
    <submittedName>
        <fullName evidence="2">Uncharacterized protein</fullName>
    </submittedName>
</protein>
<name>A0ABR3EQZ7_9AGAR</name>
<dbReference type="EMBL" id="JBAHYK010002360">
    <property type="protein sequence ID" value="KAL0565227.1"/>
    <property type="molecule type" value="Genomic_DNA"/>
</dbReference>
<proteinExistence type="predicted"/>
<evidence type="ECO:0000313" key="2">
    <source>
        <dbReference type="EMBL" id="KAL0565227.1"/>
    </source>
</evidence>
<feature type="compositionally biased region" description="Basic and acidic residues" evidence="1">
    <location>
        <begin position="83"/>
        <end position="94"/>
    </location>
</feature>
<evidence type="ECO:0000256" key="1">
    <source>
        <dbReference type="SAM" id="MobiDB-lite"/>
    </source>
</evidence>